<organism evidence="1 2">
    <name type="scientific">Streptomyces coerulescens</name>
    <dbReference type="NCBI Taxonomy" id="29304"/>
    <lineage>
        <taxon>Bacteria</taxon>
        <taxon>Bacillati</taxon>
        <taxon>Actinomycetota</taxon>
        <taxon>Actinomycetes</taxon>
        <taxon>Kitasatosporales</taxon>
        <taxon>Streptomycetaceae</taxon>
        <taxon>Streptomyces</taxon>
    </lineage>
</organism>
<dbReference type="RefSeq" id="WP_380856027.1">
    <property type="nucleotide sequence ID" value="NZ_JBHSKM010000016.1"/>
</dbReference>
<protein>
    <submittedName>
        <fullName evidence="1">Uncharacterized protein</fullName>
    </submittedName>
</protein>
<reference evidence="2" key="1">
    <citation type="journal article" date="2019" name="Int. J. Syst. Evol. Microbiol.">
        <title>The Global Catalogue of Microorganisms (GCM) 10K type strain sequencing project: providing services to taxonomists for standard genome sequencing and annotation.</title>
        <authorList>
            <consortium name="The Broad Institute Genomics Platform"/>
            <consortium name="The Broad Institute Genome Sequencing Center for Infectious Disease"/>
            <person name="Wu L."/>
            <person name="Ma J."/>
        </authorList>
    </citation>
    <scope>NUCLEOTIDE SEQUENCE [LARGE SCALE GENOMIC DNA]</scope>
    <source>
        <strain evidence="2">KCTC 42586</strain>
    </source>
</reference>
<dbReference type="Proteomes" id="UP001596263">
    <property type="component" value="Unassembled WGS sequence"/>
</dbReference>
<keyword evidence="2" id="KW-1185">Reference proteome</keyword>
<dbReference type="EMBL" id="JBHSKM010000016">
    <property type="protein sequence ID" value="MFC5216647.1"/>
    <property type="molecule type" value="Genomic_DNA"/>
</dbReference>
<sequence>MRRLPREHRLRLTRYDSPATTWPTAAIVGILYGTMSRSDGDV</sequence>
<comment type="caution">
    <text evidence="1">The sequence shown here is derived from an EMBL/GenBank/DDBJ whole genome shotgun (WGS) entry which is preliminary data.</text>
</comment>
<evidence type="ECO:0000313" key="1">
    <source>
        <dbReference type="EMBL" id="MFC5216647.1"/>
    </source>
</evidence>
<proteinExistence type="predicted"/>
<evidence type="ECO:0000313" key="2">
    <source>
        <dbReference type="Proteomes" id="UP001596263"/>
    </source>
</evidence>
<name>A0ABW0CPF7_STRCD</name>
<accession>A0ABW0CPF7</accession>
<gene>
    <name evidence="1" type="ORF">ACFPQ9_22655</name>
</gene>